<evidence type="ECO:0000313" key="3">
    <source>
        <dbReference type="Proteomes" id="UP001596270"/>
    </source>
</evidence>
<evidence type="ECO:0000259" key="1">
    <source>
        <dbReference type="Pfam" id="PF03435"/>
    </source>
</evidence>
<sequence>MHEYRVMVIGGYGFFGSRLVTRLARQDGLHVIVAGRSGVAAQALVDRLQADSRATLSHVVLDAMAAGLEARLHRLGVALVIHTSGPFQGQDYRVAQACANAAVHYVDLADGRDFVCGIETLQKSAAAHGVILTSGASSVPALSSAVVDRLTSGMKSIDSIDIGISPGNRTERGLSTVAGILSYCGKRLATSGQERGFGWLGSYRHRYPGPVGERLLSPCDVPDLSLLPHRYAGAPVVRFGAGLELSFLHRGMNLMAWLARLGVVDNWSVHAGRLKRAADWFKAWGTDTGAMHVTVNGRDHLGILRERAWVLVAGSGDGPFVPTLAATALVRKLASGTLACTGARPCTGLLSLEDFMNETEGLDIQMVELQP</sequence>
<dbReference type="PANTHER" id="PTHR43796">
    <property type="entry name" value="CARBOXYNORSPERMIDINE SYNTHASE"/>
    <property type="match status" value="1"/>
</dbReference>
<dbReference type="SUPFAM" id="SSF51735">
    <property type="entry name" value="NAD(P)-binding Rossmann-fold domains"/>
    <property type="match status" value="1"/>
</dbReference>
<proteinExistence type="predicted"/>
<feature type="domain" description="Saccharopine dehydrogenase NADP binding" evidence="1">
    <location>
        <begin position="6"/>
        <end position="109"/>
    </location>
</feature>
<protein>
    <submittedName>
        <fullName evidence="2">Saccharopine dehydrogenase family protein</fullName>
    </submittedName>
</protein>
<reference evidence="3" key="1">
    <citation type="journal article" date="2019" name="Int. J. Syst. Evol. Microbiol.">
        <title>The Global Catalogue of Microorganisms (GCM) 10K type strain sequencing project: providing services to taxonomists for standard genome sequencing and annotation.</title>
        <authorList>
            <consortium name="The Broad Institute Genomics Platform"/>
            <consortium name="The Broad Institute Genome Sequencing Center for Infectious Disease"/>
            <person name="Wu L."/>
            <person name="Ma J."/>
        </authorList>
    </citation>
    <scope>NUCLEOTIDE SEQUENCE [LARGE SCALE GENOMIC DNA]</scope>
    <source>
        <strain evidence="3">CCUG 39402</strain>
    </source>
</reference>
<dbReference type="EMBL" id="JBHSRS010000018">
    <property type="protein sequence ID" value="MFC6281262.1"/>
    <property type="molecule type" value="Genomic_DNA"/>
</dbReference>
<dbReference type="RefSeq" id="WP_371436803.1">
    <property type="nucleotide sequence ID" value="NZ_JBHSRS010000018.1"/>
</dbReference>
<evidence type="ECO:0000313" key="2">
    <source>
        <dbReference type="EMBL" id="MFC6281262.1"/>
    </source>
</evidence>
<gene>
    <name evidence="2" type="ORF">ACFQND_08485</name>
</gene>
<dbReference type="InterPro" id="IPR005097">
    <property type="entry name" value="Sacchrp_dh_NADP-bd"/>
</dbReference>
<comment type="caution">
    <text evidence="2">The sequence shown here is derived from an EMBL/GenBank/DDBJ whole genome shotgun (WGS) entry which is preliminary data.</text>
</comment>
<dbReference type="InterPro" id="IPR036291">
    <property type="entry name" value="NAD(P)-bd_dom_sf"/>
</dbReference>
<dbReference type="Proteomes" id="UP001596270">
    <property type="component" value="Unassembled WGS sequence"/>
</dbReference>
<dbReference type="Gene3D" id="3.40.50.720">
    <property type="entry name" value="NAD(P)-binding Rossmann-like Domain"/>
    <property type="match status" value="1"/>
</dbReference>
<organism evidence="2 3">
    <name type="scientific">Polaromonas aquatica</name>
    <dbReference type="NCBI Taxonomy" id="332657"/>
    <lineage>
        <taxon>Bacteria</taxon>
        <taxon>Pseudomonadati</taxon>
        <taxon>Pseudomonadota</taxon>
        <taxon>Betaproteobacteria</taxon>
        <taxon>Burkholderiales</taxon>
        <taxon>Comamonadaceae</taxon>
        <taxon>Polaromonas</taxon>
    </lineage>
</organism>
<accession>A0ABW1TVE0</accession>
<dbReference type="Pfam" id="PF03435">
    <property type="entry name" value="Sacchrp_dh_NADP"/>
    <property type="match status" value="1"/>
</dbReference>
<dbReference type="PANTHER" id="PTHR43796:SF2">
    <property type="entry name" value="CARBOXYNORSPERMIDINE SYNTHASE"/>
    <property type="match status" value="1"/>
</dbReference>
<name>A0ABW1TVE0_9BURK</name>
<keyword evidence="3" id="KW-1185">Reference proteome</keyword>